<dbReference type="Proteomes" id="UP000195540">
    <property type="component" value="Chromosome"/>
</dbReference>
<dbReference type="Pfam" id="PF11924">
    <property type="entry name" value="IAT_beta"/>
    <property type="match status" value="1"/>
</dbReference>
<evidence type="ECO:0000256" key="4">
    <source>
        <dbReference type="ARBA" id="ARBA00023237"/>
    </source>
</evidence>
<dbReference type="Pfam" id="PF02369">
    <property type="entry name" value="Big_1"/>
    <property type="match status" value="7"/>
</dbReference>
<organism evidence="7 8">
    <name type="scientific">Proteus mirabilis</name>
    <dbReference type="NCBI Taxonomy" id="584"/>
    <lineage>
        <taxon>Bacteria</taxon>
        <taxon>Pseudomonadati</taxon>
        <taxon>Pseudomonadota</taxon>
        <taxon>Gammaproteobacteria</taxon>
        <taxon>Enterobacterales</taxon>
        <taxon>Morganellaceae</taxon>
        <taxon>Proteus</taxon>
    </lineage>
</organism>
<dbReference type="EMBL" id="CP021694">
    <property type="protein sequence ID" value="ARX36195.1"/>
    <property type="molecule type" value="Genomic_DNA"/>
</dbReference>
<gene>
    <name evidence="7" type="ORF">AM402_19330</name>
</gene>
<evidence type="ECO:0000259" key="5">
    <source>
        <dbReference type="PROSITE" id="PS51127"/>
    </source>
</evidence>
<evidence type="ECO:0000256" key="3">
    <source>
        <dbReference type="ARBA" id="ARBA00023136"/>
    </source>
</evidence>
<dbReference type="InterPro" id="IPR013783">
    <property type="entry name" value="Ig-like_fold"/>
</dbReference>
<feature type="domain" description="Big-1" evidence="5">
    <location>
        <begin position="727"/>
        <end position="817"/>
    </location>
</feature>
<dbReference type="InterPro" id="IPR018392">
    <property type="entry name" value="LysM"/>
</dbReference>
<dbReference type="PROSITE" id="PS51127">
    <property type="entry name" value="BIG1"/>
    <property type="match status" value="6"/>
</dbReference>
<dbReference type="InterPro" id="IPR015217">
    <property type="entry name" value="Invasin_dom_3"/>
</dbReference>
<protein>
    <submittedName>
        <fullName evidence="7">Intimin</fullName>
    </submittedName>
</protein>
<dbReference type="SUPFAM" id="SSF49373">
    <property type="entry name" value="Invasin/intimin cell-adhesion fragments"/>
    <property type="match status" value="16"/>
</dbReference>
<dbReference type="InterPro" id="IPR051715">
    <property type="entry name" value="Intimin-Invasin_domain"/>
</dbReference>
<feature type="domain" description="Big-1" evidence="5">
    <location>
        <begin position="926"/>
        <end position="1028"/>
    </location>
</feature>
<dbReference type="InterPro" id="IPR008964">
    <property type="entry name" value="Invasin/intimin_cell_adhesion"/>
</dbReference>
<dbReference type="PANTHER" id="PTHR39576:SF2">
    <property type="entry name" value="ATTACHING AND EFFACING PROTEIN HOMOLOG-RELATED"/>
    <property type="match status" value="1"/>
</dbReference>
<dbReference type="Pfam" id="PF09134">
    <property type="entry name" value="Invasin_D3"/>
    <property type="match status" value="5"/>
</dbReference>
<keyword evidence="4" id="KW-0998">Cell outer membrane</keyword>
<comment type="similarity">
    <text evidence="2">Belongs to the intimin/invasin family.</text>
</comment>
<accession>A0AAJ1DF55</accession>
<dbReference type="PRINTS" id="PR01369">
    <property type="entry name" value="INTIMIN"/>
</dbReference>
<feature type="domain" description="Big-1" evidence="5">
    <location>
        <begin position="1224"/>
        <end position="1317"/>
    </location>
</feature>
<name>A0AAJ1DF55_PROMI</name>
<dbReference type="CDD" id="cd00118">
    <property type="entry name" value="LysM"/>
    <property type="match status" value="1"/>
</dbReference>
<dbReference type="PANTHER" id="PTHR39576">
    <property type="entry name" value="ATTACHING AND EFFACING PROTEIN HOMOLOG-RELATED-RELATED"/>
    <property type="match status" value="1"/>
</dbReference>
<evidence type="ECO:0000313" key="7">
    <source>
        <dbReference type="EMBL" id="ARX36195.1"/>
    </source>
</evidence>
<feature type="domain" description="Big-1" evidence="5">
    <location>
        <begin position="1030"/>
        <end position="1116"/>
    </location>
</feature>
<dbReference type="Gene3D" id="2.40.160.160">
    <property type="entry name" value="Inverse autotransporter, beta-domain"/>
    <property type="match status" value="1"/>
</dbReference>
<dbReference type="SMART" id="SM00257">
    <property type="entry name" value="LysM"/>
    <property type="match status" value="1"/>
</dbReference>
<dbReference type="Gene3D" id="3.10.350.10">
    <property type="entry name" value="LysM domain"/>
    <property type="match status" value="1"/>
</dbReference>
<dbReference type="InterPro" id="IPR024519">
    <property type="entry name" value="IAT_beta"/>
</dbReference>
<evidence type="ECO:0000256" key="2">
    <source>
        <dbReference type="ARBA" id="ARBA00010116"/>
    </source>
</evidence>
<comment type="subcellular location">
    <subcellularLocation>
        <location evidence="1">Cell outer membrane</location>
    </subcellularLocation>
</comment>
<evidence type="ECO:0000259" key="6">
    <source>
        <dbReference type="PROSITE" id="PS51782"/>
    </source>
</evidence>
<feature type="domain" description="LysM" evidence="6">
    <location>
        <begin position="59"/>
        <end position="107"/>
    </location>
</feature>
<dbReference type="GO" id="GO:0009279">
    <property type="term" value="C:cell outer membrane"/>
    <property type="evidence" value="ECO:0007669"/>
    <property type="project" value="UniProtKB-SubCell"/>
</dbReference>
<evidence type="ECO:0000313" key="8">
    <source>
        <dbReference type="Proteomes" id="UP000195540"/>
    </source>
</evidence>
<dbReference type="InterPro" id="IPR003344">
    <property type="entry name" value="Big_1_dom"/>
</dbReference>
<dbReference type="InterPro" id="IPR038177">
    <property type="entry name" value="IAT_beta_sf"/>
</dbReference>
<feature type="domain" description="Big-1" evidence="5">
    <location>
        <begin position="628"/>
        <end position="717"/>
    </location>
</feature>
<dbReference type="SMART" id="SM00634">
    <property type="entry name" value="BID_1"/>
    <property type="match status" value="12"/>
</dbReference>
<dbReference type="GO" id="GO:0007155">
    <property type="term" value="P:cell adhesion"/>
    <property type="evidence" value="ECO:0007669"/>
    <property type="project" value="InterPro"/>
</dbReference>
<dbReference type="Pfam" id="PF01476">
    <property type="entry name" value="LysM"/>
    <property type="match status" value="1"/>
</dbReference>
<sequence length="2358" mass="259392">MTTLNNVPSPRPSSITRKVAWLNIFIQLAFPIVTTMPTQTFANENNFKKHNISDINQKNTYQVKAGDTPESIAKKFNIKLFKLIEANPQHVSLTGELKINDGTILNIPNEYLLKKKWLNNQDEAIPSTEGEELAKVIVDNSFLLNKDIDVTQYAISQISSKSNQKIEQWLNQFGHARVSLSADKNLTLKNSSAELLIPLYEQKEKLIFAQTNYHRKDLRSQFNYGIGYRYFTEKFMVGINGFYDHDLTHHHNRLGIGAEIWRDYFKLSSNHYHRLSSWRASNNILDYSERPANGWDIRTEGYFPAYPQLGTKLIFEQYYGKEVGLFGKDKRDKNPHTYTLGINYTPIPLVTLNAERRIGLHDRADNNLNINLSYRIGESLASQLNPDNVKAIRTLAGSRYDFVNRNNDMILEYKKETLVFLSMVDSINGYAKEERDLQVQVKTKYPLANIEWSASKLNAQGGQIKHHGGTHYTVILPQYQIGAIEKNSYIISAVAIDTHGNRSAPVQTTVIVDKSLINTRNSLFSPKQSQLFANGEATQKLILSIVDNDNLPVDIDSKEITLQQQSDTEKGNSRISTFSRLAAGKYQLTVTAGSIPEKLTLTPVFRDNTFNSATVTLIADNQTAHIAKGNLTVTKDNAPADGKSQNKIKVRVTDSNHNPLAHYPVNFTASNGANVISSRKTDEQGEIIASVTNTQVGSSQIGVQVKGITYSTEVHFSVDNDSAYIPQQNFTLTPPLSLADGKTEKTISLQVVDKQNNPIPATHVTLSADNQAQLKQTILTTDEQGKATTTMISKVAGTVTVRAKINDKMTHATTQFIANQAKGVIVSITPSSTTHVADGQTPVILTALVQDQFGKPLPHAQISWETEHDKSIVNIEHTTMTNEQGITTNKLTSTQALSVRVTARINNNAFTAEPITFIANGQQALISELLVNKNQIVADKQDPAELTAIVTDKLGNQLPDTIVNWQGSAGTQFAQQQTKTDAQGIAKNTLTTSQSGITTITARLNNGQHAQTNLVAVADLKSATLTLTTLNNKQSAIADNQDSITVVANLTDAYHNPLKNIPVYWQSSINHIDETTTQTDEKGRTQVVISGTKAQPTTITAYLSNKEKKSIQVTFVAGAPVQQNSYLTIEPQSIIADGNAFAVGKIDLRDKFDNPVIGRSNDIALIGDNSTIQFSKITETANGNYQAHIRGTKAGLSQITATIDSITVTQSLGFLTDNKTVKIHSVKVMAPYTVTANGKDKVIIQAQITDKHNNPVSKGVTVGWISDLGKLAAPLSMTNKQGIAEITLSSTQAGKAKVTAVLNNQQSVNADHIVTFTEGDISASLSTVAIFPDTIVAGANKATVTITLKDKEGNLLPNLANKITLTPQANLQTTITPFKEKQKGIYQAQVSALKTGKTSLSAHVAPLAIKQSVSLTVLPNNTTAKVKNFTISNMQPHAGESITYKAYLVDNHDNPVGIGVPVAWSTNEGSQLETPLTFTDDNGVAIVGLSRRSVGVAKVSAILETGTYIADDVHFLTGHIDETMSELSLNPSQIIANGKDKALLTFVIKDKNGNIIPNQQVSGFSKNPTIKFSQAQQISPGRYEIEITGTKSGTAQIGVMVNGTHFKKQKILQLNADVTTWKIRAVEVDRTTITAGDKGVNYQATVVDANNNVLPNVIVSWKLLGSADDYHYSTYTNDKGIATNRVTSHVAGRLKMSAYLDSNNYKSTQDITVIPAEIDIHKSTFNSHRRSINADNKDSTLLSVKLMDKYGNTIDGKNVEIKTISGKPNFSDNPLKSVGNGEYQTNVTANTMSDIILTAQAETITIAEPLTIKVAIPKSEITFEKPIQQEIYKSTVIDALSYKGVPQNMQVIWSSSDPTVASIDTTSGQISMKKAGTTIITLQTLGNEQYPSAKNSYPLVIEKAPPKLKVISPHTIQSIWNDGITHQIAAEFDNPEAKNIPIHFSSSDTLVATIDSKGNLTAIKPGKTKIVIQSDATDKFLADSQTVDYQQEKAALSYYFKKNYIVLTPDSAADKLLMAQSPTPDVPVEANATWYSSQPNIVEITPDGIIKNLNIGQTTLTLEVKNNNYFQDHEQSYNVIIQASPRIKINSFEFLSAGESKSNTHLDDLTWQPLYTSDDQFIVKWSSSDTPKAINFELFDENGTSIALEERQNYAPKYNIHDPVKIQVPKQYLTSPKQLTLEVTTFDSNNQPYVDPKKYKINIDYFPANNAYKIISLDYNSKFIYTDTGTLASSCQNGWSTTTTHLILTPRLVFKGEPKKLLYPIYITTELYDVTLNPSDKLIGHINEKLTYPDKIIFSEHSKKIAEISPTSAHYALDEECRINDSGHGTLKANITIGNRSSYLKKEFHWDGQIGGYF</sequence>
<dbReference type="PROSITE" id="PS51782">
    <property type="entry name" value="LYSM"/>
    <property type="match status" value="1"/>
</dbReference>
<proteinExistence type="inferred from homology"/>
<dbReference type="Gene3D" id="2.60.40.1080">
    <property type="match status" value="2"/>
</dbReference>
<dbReference type="InterPro" id="IPR036779">
    <property type="entry name" value="LysM_dom_sf"/>
</dbReference>
<keyword evidence="3" id="KW-0472">Membrane</keyword>
<feature type="domain" description="Big-1" evidence="5">
    <location>
        <begin position="825"/>
        <end position="918"/>
    </location>
</feature>
<dbReference type="RefSeq" id="WP_087726721.1">
    <property type="nucleotide sequence ID" value="NZ_BGKS01000067.1"/>
</dbReference>
<dbReference type="InterPro" id="IPR003535">
    <property type="entry name" value="Intimin/invasin_bac"/>
</dbReference>
<reference evidence="7 8" key="1">
    <citation type="submission" date="2017-05" db="EMBL/GenBank/DDBJ databases">
        <title>Whole genome sequencing of Proteus mirabilis AR_0155.</title>
        <authorList>
            <person name="Conlan S."/>
            <person name="Thomas P.J."/>
            <person name="Mullikin J."/>
            <person name="Frank K.M."/>
            <person name="Segre J.A."/>
        </authorList>
    </citation>
    <scope>NUCLEOTIDE SEQUENCE [LARGE SCALE GENOMIC DNA]</scope>
    <source>
        <strain evidence="7 8">AR_0155</strain>
    </source>
</reference>
<dbReference type="Gene3D" id="2.60.40.10">
    <property type="entry name" value="Immunoglobulins"/>
    <property type="match status" value="13"/>
</dbReference>
<evidence type="ECO:0000256" key="1">
    <source>
        <dbReference type="ARBA" id="ARBA00004442"/>
    </source>
</evidence>
<dbReference type="FunFam" id="2.40.160.160:FF:000001">
    <property type="entry name" value="Intimin-like inverse autotransporter SinH"/>
    <property type="match status" value="1"/>
</dbReference>